<name>A0A9W2ZT43_BIOGL</name>
<reference evidence="4" key="1">
    <citation type="submission" date="2025-08" db="UniProtKB">
        <authorList>
            <consortium name="RefSeq"/>
        </authorList>
    </citation>
    <scope>IDENTIFICATION</scope>
</reference>
<proteinExistence type="predicted"/>
<feature type="chain" id="PRO_5040719000" evidence="2">
    <location>
        <begin position="19"/>
        <end position="166"/>
    </location>
</feature>
<protein>
    <submittedName>
        <fullName evidence="4">Uncharacterized protein LOC106075959 isoform X1</fullName>
    </submittedName>
</protein>
<evidence type="ECO:0000313" key="4">
    <source>
        <dbReference type="RefSeq" id="XP_055878227.1"/>
    </source>
</evidence>
<feature type="region of interest" description="Disordered" evidence="1">
    <location>
        <begin position="24"/>
        <end position="44"/>
    </location>
</feature>
<dbReference type="GeneID" id="106075959"/>
<dbReference type="RefSeq" id="XP_055878227.1">
    <property type="nucleotide sequence ID" value="XM_056022252.1"/>
</dbReference>
<keyword evidence="2" id="KW-0732">Signal</keyword>
<gene>
    <name evidence="4" type="primary">LOC106075959</name>
</gene>
<accession>A0A9W2ZT43</accession>
<evidence type="ECO:0000256" key="2">
    <source>
        <dbReference type="SAM" id="SignalP"/>
    </source>
</evidence>
<dbReference type="InterPro" id="IPR036880">
    <property type="entry name" value="Kunitz_BPTI_sf"/>
</dbReference>
<evidence type="ECO:0000313" key="3">
    <source>
        <dbReference type="Proteomes" id="UP001165740"/>
    </source>
</evidence>
<evidence type="ECO:0000256" key="1">
    <source>
        <dbReference type="SAM" id="MobiDB-lite"/>
    </source>
</evidence>
<dbReference type="AlphaFoldDB" id="A0A9W2ZT43"/>
<sequence length="166" mass="17964">MAFKAVLTFLLVLGKLIATSSLQESNRRRGGSHNQGVYSGHGGHGGLGEPNNQGNCYQRCYSAYQVNASNYFVAGCVCSQYNFPESVGGGPSNHGSSPFNICGYIDHTCRASPSEYDTEYAYSYDSGTKTCLKIRVYSKCVNGYSSQSNIFQSQQACSTTCEARGY</sequence>
<dbReference type="Proteomes" id="UP001165740">
    <property type="component" value="Chromosome 3"/>
</dbReference>
<organism evidence="3 4">
    <name type="scientific">Biomphalaria glabrata</name>
    <name type="common">Bloodfluke planorb</name>
    <name type="synonym">Freshwater snail</name>
    <dbReference type="NCBI Taxonomy" id="6526"/>
    <lineage>
        <taxon>Eukaryota</taxon>
        <taxon>Metazoa</taxon>
        <taxon>Spiralia</taxon>
        <taxon>Lophotrochozoa</taxon>
        <taxon>Mollusca</taxon>
        <taxon>Gastropoda</taxon>
        <taxon>Heterobranchia</taxon>
        <taxon>Euthyneura</taxon>
        <taxon>Panpulmonata</taxon>
        <taxon>Hygrophila</taxon>
        <taxon>Lymnaeoidea</taxon>
        <taxon>Planorbidae</taxon>
        <taxon>Biomphalaria</taxon>
    </lineage>
</organism>
<dbReference type="OrthoDB" id="6101377at2759"/>
<dbReference type="SUPFAM" id="SSF57362">
    <property type="entry name" value="BPTI-like"/>
    <property type="match status" value="1"/>
</dbReference>
<dbReference type="GO" id="GO:0004867">
    <property type="term" value="F:serine-type endopeptidase inhibitor activity"/>
    <property type="evidence" value="ECO:0007669"/>
    <property type="project" value="InterPro"/>
</dbReference>
<feature type="signal peptide" evidence="2">
    <location>
        <begin position="1"/>
        <end position="18"/>
    </location>
</feature>
<keyword evidence="3" id="KW-1185">Reference proteome</keyword>